<dbReference type="GO" id="GO:0016020">
    <property type="term" value="C:membrane"/>
    <property type="evidence" value="ECO:0007669"/>
    <property type="project" value="InterPro"/>
</dbReference>
<evidence type="ECO:0000256" key="4">
    <source>
        <dbReference type="ARBA" id="ARBA00022679"/>
    </source>
</evidence>
<dbReference type="EC" id="2.7.13.3" evidence="2"/>
<dbReference type="InterPro" id="IPR036890">
    <property type="entry name" value="HATPase_C_sf"/>
</dbReference>
<evidence type="ECO:0000256" key="1">
    <source>
        <dbReference type="ARBA" id="ARBA00000085"/>
    </source>
</evidence>
<evidence type="ECO:0000313" key="13">
    <source>
        <dbReference type="Proteomes" id="UP000466307"/>
    </source>
</evidence>
<dbReference type="SUPFAM" id="SSF55781">
    <property type="entry name" value="GAF domain-like"/>
    <property type="match status" value="1"/>
</dbReference>
<dbReference type="AlphaFoldDB" id="A0A7K3LRM6"/>
<dbReference type="InterPro" id="IPR003018">
    <property type="entry name" value="GAF"/>
</dbReference>
<accession>A0A7K3LRM6</accession>
<dbReference type="Gene3D" id="3.30.450.40">
    <property type="match status" value="1"/>
</dbReference>
<evidence type="ECO:0000256" key="6">
    <source>
        <dbReference type="ARBA" id="ARBA00022777"/>
    </source>
</evidence>
<dbReference type="PANTHER" id="PTHR24421">
    <property type="entry name" value="NITRATE/NITRITE SENSOR PROTEIN NARX-RELATED"/>
    <property type="match status" value="1"/>
</dbReference>
<dbReference type="SMART" id="SM00387">
    <property type="entry name" value="HATPase_c"/>
    <property type="match status" value="1"/>
</dbReference>
<dbReference type="GO" id="GO:0000155">
    <property type="term" value="F:phosphorelay sensor kinase activity"/>
    <property type="evidence" value="ECO:0007669"/>
    <property type="project" value="InterPro"/>
</dbReference>
<keyword evidence="8" id="KW-0902">Two-component regulatory system</keyword>
<proteinExistence type="predicted"/>
<feature type="domain" description="Histidine kinase/HSP90-like ATPase" evidence="11">
    <location>
        <begin position="510"/>
        <end position="600"/>
    </location>
</feature>
<name>A0A7K3LRM6_9ACTN</name>
<dbReference type="PANTHER" id="PTHR24421:SF10">
    <property type="entry name" value="NITRATE_NITRITE SENSOR PROTEIN NARQ"/>
    <property type="match status" value="1"/>
</dbReference>
<dbReference type="CDD" id="cd16917">
    <property type="entry name" value="HATPase_UhpB-NarQ-NarX-like"/>
    <property type="match status" value="1"/>
</dbReference>
<dbReference type="InterPro" id="IPR003594">
    <property type="entry name" value="HATPase_dom"/>
</dbReference>
<comment type="caution">
    <text evidence="12">The sequence shown here is derived from an EMBL/GenBank/DDBJ whole genome shotgun (WGS) entry which is preliminary data.</text>
</comment>
<evidence type="ECO:0000256" key="8">
    <source>
        <dbReference type="ARBA" id="ARBA00023012"/>
    </source>
</evidence>
<keyword evidence="9" id="KW-0472">Membrane</keyword>
<keyword evidence="13" id="KW-1185">Reference proteome</keyword>
<dbReference type="SMART" id="SM00065">
    <property type="entry name" value="GAF"/>
    <property type="match status" value="1"/>
</dbReference>
<keyword evidence="3" id="KW-0597">Phosphoprotein</keyword>
<keyword evidence="9" id="KW-1133">Transmembrane helix</keyword>
<dbReference type="Gene3D" id="1.20.5.1930">
    <property type="match status" value="1"/>
</dbReference>
<gene>
    <name evidence="12" type="ORF">GYA93_14130</name>
</gene>
<evidence type="ECO:0000256" key="9">
    <source>
        <dbReference type="SAM" id="Phobius"/>
    </source>
</evidence>
<evidence type="ECO:0000256" key="2">
    <source>
        <dbReference type="ARBA" id="ARBA00012438"/>
    </source>
</evidence>
<dbReference type="Pfam" id="PF07730">
    <property type="entry name" value="HisKA_3"/>
    <property type="match status" value="1"/>
</dbReference>
<evidence type="ECO:0000259" key="11">
    <source>
        <dbReference type="SMART" id="SM00387"/>
    </source>
</evidence>
<feature type="transmembrane region" description="Helical" evidence="9">
    <location>
        <begin position="31"/>
        <end position="62"/>
    </location>
</feature>
<dbReference type="InterPro" id="IPR050482">
    <property type="entry name" value="Sensor_HK_TwoCompSys"/>
</dbReference>
<evidence type="ECO:0000259" key="10">
    <source>
        <dbReference type="SMART" id="SM00065"/>
    </source>
</evidence>
<dbReference type="Gene3D" id="3.30.565.10">
    <property type="entry name" value="Histidine kinase-like ATPase, C-terminal domain"/>
    <property type="match status" value="1"/>
</dbReference>
<keyword evidence="7" id="KW-0067">ATP-binding</keyword>
<dbReference type="SUPFAM" id="SSF55874">
    <property type="entry name" value="ATPase domain of HSP90 chaperone/DNA topoisomerase II/histidine kinase"/>
    <property type="match status" value="1"/>
</dbReference>
<dbReference type="EMBL" id="JAADZU010000045">
    <property type="protein sequence ID" value="NDK90711.1"/>
    <property type="molecule type" value="Genomic_DNA"/>
</dbReference>
<keyword evidence="6" id="KW-0418">Kinase</keyword>
<dbReference type="Pfam" id="PF02518">
    <property type="entry name" value="HATPase_c"/>
    <property type="match status" value="1"/>
</dbReference>
<comment type="catalytic activity">
    <reaction evidence="1">
        <text>ATP + protein L-histidine = ADP + protein N-phospho-L-histidine.</text>
        <dbReference type="EC" id="2.7.13.3"/>
    </reaction>
</comment>
<organism evidence="12 13">
    <name type="scientific">Gordonia desulfuricans</name>
    <dbReference type="NCBI Taxonomy" id="89051"/>
    <lineage>
        <taxon>Bacteria</taxon>
        <taxon>Bacillati</taxon>
        <taxon>Actinomycetota</taxon>
        <taxon>Actinomycetes</taxon>
        <taxon>Mycobacteriales</taxon>
        <taxon>Gordoniaceae</taxon>
        <taxon>Gordonia</taxon>
    </lineage>
</organism>
<evidence type="ECO:0000313" key="12">
    <source>
        <dbReference type="EMBL" id="NDK90711.1"/>
    </source>
</evidence>
<evidence type="ECO:0000256" key="5">
    <source>
        <dbReference type="ARBA" id="ARBA00022741"/>
    </source>
</evidence>
<evidence type="ECO:0000256" key="3">
    <source>
        <dbReference type="ARBA" id="ARBA00022553"/>
    </source>
</evidence>
<dbReference type="Pfam" id="PF01590">
    <property type="entry name" value="GAF"/>
    <property type="match status" value="1"/>
</dbReference>
<dbReference type="Proteomes" id="UP000466307">
    <property type="component" value="Unassembled WGS sequence"/>
</dbReference>
<sequence>MSVGIVLAGVLIAAEIAIVLALKQIAPDNAFGAIFLFGVLVISAGWGMYLALATSLASAIAYVTIHVSEGSESFAPSALVFLTLALLTNLLVGQSRVRALEARQRSAESELAAALARSMLRAATTDEALDAAGRLLSRVLDVPAPHAVLTGPDHIPEPDPLPDSGICTSIPLRDGDILVGYLLVPIGLSADRLRRIRRMVPSLEALLSAVWERDRLTAELDESQRRSHARITTLARRQSALRRVATLVARRAEPDPTFAALLRELTTSADARHISVIRYDGDQFTVLAAHDEGAAGVRPGDRLPLGGHNIASHIASTGTTATLSYADGDDPVSRRAREHGLIAAAGAPIVVDDDVWGAVIVATAHGRIDDDIVDHIADFADLAATAVVNDEIRTQLTRSRARVIAATDAARRALERDLHDGAQQRIVSLGLELRAIQANVPAGAEEVRGEIDRAVDMLSQIHGDLQELSRGIHPAILSRGGLAAALKTLARRSPIPVETTISVPRRLPEPVEVAAYYVVAEALTNTAKYAGAEVARVTATATNDVLLLEVTDDGIGGALPETGSGLIGLHDRIDSAGGTIDVISPPGGGTRISVRVPLPVDR</sequence>
<dbReference type="GO" id="GO:0005524">
    <property type="term" value="F:ATP binding"/>
    <property type="evidence" value="ECO:0007669"/>
    <property type="project" value="UniProtKB-KW"/>
</dbReference>
<reference evidence="12 13" key="1">
    <citation type="submission" date="2020-01" db="EMBL/GenBank/DDBJ databases">
        <title>Investigation of new actinobacteria for the biodesulphurisation of diesel fuel.</title>
        <authorList>
            <person name="Athi Narayanan S.M."/>
        </authorList>
    </citation>
    <scope>NUCLEOTIDE SEQUENCE [LARGE SCALE GENOMIC DNA]</scope>
    <source>
        <strain evidence="12 13">213E</strain>
    </source>
</reference>
<feature type="domain" description="GAF" evidence="10">
    <location>
        <begin position="253"/>
        <end position="397"/>
    </location>
</feature>
<dbReference type="GO" id="GO:0046983">
    <property type="term" value="F:protein dimerization activity"/>
    <property type="evidence" value="ECO:0007669"/>
    <property type="project" value="InterPro"/>
</dbReference>
<keyword evidence="4" id="KW-0808">Transferase</keyword>
<evidence type="ECO:0000256" key="7">
    <source>
        <dbReference type="ARBA" id="ARBA00022840"/>
    </source>
</evidence>
<feature type="transmembrane region" description="Helical" evidence="9">
    <location>
        <begin position="74"/>
        <end position="92"/>
    </location>
</feature>
<keyword evidence="9" id="KW-0812">Transmembrane</keyword>
<dbReference type="InterPro" id="IPR011712">
    <property type="entry name" value="Sig_transdc_His_kin_sub3_dim/P"/>
</dbReference>
<keyword evidence="5" id="KW-0547">Nucleotide-binding</keyword>
<protein>
    <recommendedName>
        <fullName evidence="2">histidine kinase</fullName>
        <ecNumber evidence="2">2.7.13.3</ecNumber>
    </recommendedName>
</protein>
<dbReference type="InterPro" id="IPR029016">
    <property type="entry name" value="GAF-like_dom_sf"/>
</dbReference>